<dbReference type="InterPro" id="IPR058792">
    <property type="entry name" value="Beta-barrel_RND_2"/>
</dbReference>
<feature type="compositionally biased region" description="Basic and acidic residues" evidence="2">
    <location>
        <begin position="53"/>
        <end position="104"/>
    </location>
</feature>
<gene>
    <name evidence="6" type="ORF">METZ01_LOCUS184658</name>
</gene>
<keyword evidence="1" id="KW-0813">Transport</keyword>
<dbReference type="PANTHER" id="PTHR30097:SF4">
    <property type="entry name" value="SLR6042 PROTEIN"/>
    <property type="match status" value="1"/>
</dbReference>
<evidence type="ECO:0000313" key="6">
    <source>
        <dbReference type="EMBL" id="SVB31804.1"/>
    </source>
</evidence>
<dbReference type="Gene3D" id="1.10.287.470">
    <property type="entry name" value="Helix hairpin bin"/>
    <property type="match status" value="1"/>
</dbReference>
<dbReference type="InterPro" id="IPR058647">
    <property type="entry name" value="BSH_CzcB-like"/>
</dbReference>
<dbReference type="Pfam" id="PF25973">
    <property type="entry name" value="BSH_CzcB"/>
    <property type="match status" value="1"/>
</dbReference>
<reference evidence="6" key="1">
    <citation type="submission" date="2018-05" db="EMBL/GenBank/DDBJ databases">
        <authorList>
            <person name="Lanie J.A."/>
            <person name="Ng W.-L."/>
            <person name="Kazmierczak K.M."/>
            <person name="Andrzejewski T.M."/>
            <person name="Davidsen T.M."/>
            <person name="Wayne K.J."/>
            <person name="Tettelin H."/>
            <person name="Glass J.I."/>
            <person name="Rusch D."/>
            <person name="Podicherti R."/>
            <person name="Tsui H.-C.T."/>
            <person name="Winkler M.E."/>
        </authorList>
    </citation>
    <scope>NUCLEOTIDE SEQUENCE</scope>
</reference>
<evidence type="ECO:0000259" key="3">
    <source>
        <dbReference type="Pfam" id="PF25893"/>
    </source>
</evidence>
<dbReference type="InterPro" id="IPR051909">
    <property type="entry name" value="MFP_Cation_Efflux"/>
</dbReference>
<dbReference type="InterPro" id="IPR058648">
    <property type="entry name" value="HH_CzcB-like"/>
</dbReference>
<organism evidence="6">
    <name type="scientific">marine metagenome</name>
    <dbReference type="NCBI Taxonomy" id="408172"/>
    <lineage>
        <taxon>unclassified sequences</taxon>
        <taxon>metagenomes</taxon>
        <taxon>ecological metagenomes</taxon>
    </lineage>
</organism>
<protein>
    <recommendedName>
        <fullName evidence="7">RND efflux pump membrane fusion protein barrel-sandwich domain-containing protein</fullName>
    </recommendedName>
</protein>
<dbReference type="PANTHER" id="PTHR30097">
    <property type="entry name" value="CATION EFFLUX SYSTEM PROTEIN CUSB"/>
    <property type="match status" value="1"/>
</dbReference>
<evidence type="ECO:0008006" key="7">
    <source>
        <dbReference type="Google" id="ProtNLM"/>
    </source>
</evidence>
<evidence type="ECO:0000256" key="2">
    <source>
        <dbReference type="SAM" id="MobiDB-lite"/>
    </source>
</evidence>
<dbReference type="GO" id="GO:0015679">
    <property type="term" value="P:plasma membrane copper ion transport"/>
    <property type="evidence" value="ECO:0007669"/>
    <property type="project" value="TreeGrafter"/>
</dbReference>
<name>A0A382D180_9ZZZZ</name>
<evidence type="ECO:0000256" key="1">
    <source>
        <dbReference type="ARBA" id="ARBA00022448"/>
    </source>
</evidence>
<feature type="domain" description="CusB-like beta-barrel" evidence="4">
    <location>
        <begin position="519"/>
        <end position="586"/>
    </location>
</feature>
<dbReference type="AlphaFoldDB" id="A0A382D180"/>
<dbReference type="EMBL" id="UINC01036991">
    <property type="protein sequence ID" value="SVB31804.1"/>
    <property type="molecule type" value="Genomic_DNA"/>
</dbReference>
<dbReference type="GO" id="GO:0030313">
    <property type="term" value="C:cell envelope"/>
    <property type="evidence" value="ECO:0007669"/>
    <property type="project" value="TreeGrafter"/>
</dbReference>
<dbReference type="Pfam" id="PF25893">
    <property type="entry name" value="HH_CzcB"/>
    <property type="match status" value="1"/>
</dbReference>
<evidence type="ECO:0000259" key="5">
    <source>
        <dbReference type="Pfam" id="PF25973"/>
    </source>
</evidence>
<dbReference type="Gene3D" id="2.40.30.170">
    <property type="match status" value="1"/>
</dbReference>
<proteinExistence type="predicted"/>
<feature type="domain" description="CzcB-like barrel-sandwich hybrid" evidence="5">
    <location>
        <begin position="161"/>
        <end position="515"/>
    </location>
</feature>
<feature type="non-terminal residue" evidence="6">
    <location>
        <position position="586"/>
    </location>
</feature>
<feature type="compositionally biased region" description="Basic and acidic residues" evidence="2">
    <location>
        <begin position="31"/>
        <end position="44"/>
    </location>
</feature>
<evidence type="ECO:0000259" key="4">
    <source>
        <dbReference type="Pfam" id="PF25954"/>
    </source>
</evidence>
<dbReference type="Gene3D" id="2.40.50.100">
    <property type="match status" value="1"/>
</dbReference>
<accession>A0A382D180</accession>
<feature type="region of interest" description="Disordered" evidence="2">
    <location>
        <begin position="31"/>
        <end position="122"/>
    </location>
</feature>
<dbReference type="Pfam" id="PF25954">
    <property type="entry name" value="Beta-barrel_RND_2"/>
    <property type="match status" value="1"/>
</dbReference>
<feature type="domain" description="CzcB-like alpha-helical hairpin" evidence="3">
    <location>
        <begin position="275"/>
        <end position="328"/>
    </location>
</feature>
<sequence length="586" mass="65831">MKLRNIAILIIALGVVSTCLVLSKNLNAQNGHEEHNHTENESNQHHSHVNSENTEHHHPNEASHNHDHDKEDNQSQHDANEAVRHDDDHHEHDHQHEHAEDTKSKGNKSKNNGLHSHPESEMLTLTDRAYKNIGIQMVEASLRPIEDVVVTTGSIRAIPRRTAIVMPRCSGIVKHLYFGLGDTVKRGDVLLELESIDLQARQIELITAVNHLNALAKQKTALKMASAEQIRFTLRNSQIDYLQSVANLRQREIVSQQMERLVKAKVSTELEKMRDLLLRADLSLSLAKTNLERTQALVQEQISASQDLIQQQAIYNQANNEMETIKHKFAVLGIEAQVCDKIIKDQNQTSISLLLGLELDSGWQQFSVLVEEASQLIQAKSAHRESIAKVKASKQHLSNLGLTTELIESILPDSIATFEEVTDTQLLEENLALLAEPSQLIEIEATYRNAISTVDEMKHKLITLGMTASQLDKVIDSNQIIWNFQVVAPMSGQITQQQAMLGSTVEKKDPLYSIVNIDSVWIEGEANQNALANIQIKNLVRARVESYPNQTFVSRIGQISPMMDISKRVAHFRVEVDNPNHQLKPG</sequence>
<dbReference type="GO" id="GO:0060003">
    <property type="term" value="P:copper ion export"/>
    <property type="evidence" value="ECO:0007669"/>
    <property type="project" value="TreeGrafter"/>
</dbReference>
<dbReference type="SUPFAM" id="SSF111369">
    <property type="entry name" value="HlyD-like secretion proteins"/>
    <property type="match status" value="2"/>
</dbReference>